<reference evidence="1" key="1">
    <citation type="submission" date="2021-07" db="EMBL/GenBank/DDBJ databases">
        <title>Draft genome sequence of carbapenem-resistant Aeromonas spp. in Japan.</title>
        <authorList>
            <person name="Maehana S."/>
            <person name="Suzuki M."/>
            <person name="Kitasato H."/>
        </authorList>
    </citation>
    <scope>NUCLEOTIDE SEQUENCE</scope>
    <source>
        <strain evidence="1">KAM343</strain>
    </source>
</reference>
<dbReference type="EMBL" id="BPNI01000004">
    <property type="protein sequence ID" value="GJA39603.1"/>
    <property type="molecule type" value="Genomic_DNA"/>
</dbReference>
<evidence type="ECO:0000313" key="2">
    <source>
        <dbReference type="Proteomes" id="UP000886939"/>
    </source>
</evidence>
<dbReference type="AlphaFoldDB" id="A0AA37G5N8"/>
<gene>
    <name evidence="1" type="ORF">KAM343_03990</name>
</gene>
<comment type="caution">
    <text evidence="1">The sequence shown here is derived from an EMBL/GenBank/DDBJ whole genome shotgun (WGS) entry which is preliminary data.</text>
</comment>
<sequence length="239" mass="26064">MEPVTTDILPVNASRSGKNTVYHHCGQLERRASYGVCLFTLECFDNGKLRSDSDCYQPISSGSCSAIALKAREIEAGRALFFKERVIPVVVQDEEPVQIITGPTKPESESYMRGWNAAGRLFGGSRSPAKPSLAPPPKPAPKTASERLFGVKESTLADAVSNAASEAVLGAKEPTPLVQFVAKLIREKDRDNWRTQMAIVIEKFRLDKDTQTRLVTAAKKLAGSSHPLDKAAIPNLEKK</sequence>
<protein>
    <submittedName>
        <fullName evidence="1">Uncharacterized protein</fullName>
    </submittedName>
</protein>
<organism evidence="1 2">
    <name type="scientific">Aeromonas caviae</name>
    <name type="common">Aeromonas punctata</name>
    <dbReference type="NCBI Taxonomy" id="648"/>
    <lineage>
        <taxon>Bacteria</taxon>
        <taxon>Pseudomonadati</taxon>
        <taxon>Pseudomonadota</taxon>
        <taxon>Gammaproteobacteria</taxon>
        <taxon>Aeromonadales</taxon>
        <taxon>Aeromonadaceae</taxon>
        <taxon>Aeromonas</taxon>
    </lineage>
</organism>
<name>A0AA37G5N8_AERCA</name>
<dbReference type="RefSeq" id="WP_223938230.1">
    <property type="nucleotide sequence ID" value="NZ_BPNI01000004.1"/>
</dbReference>
<proteinExistence type="predicted"/>
<evidence type="ECO:0000313" key="1">
    <source>
        <dbReference type="EMBL" id="GJA39603.1"/>
    </source>
</evidence>
<accession>A0AA37G5N8</accession>
<dbReference type="Proteomes" id="UP000886939">
    <property type="component" value="Unassembled WGS sequence"/>
</dbReference>